<dbReference type="RefSeq" id="XP_007910876.1">
    <property type="nucleotide sequence ID" value="XM_007912685.1"/>
</dbReference>
<keyword evidence="2" id="KW-1133">Transmembrane helix</keyword>
<sequence length="384" mass="39402">MATVQDKNIDSAMEKGSPETPGALDEHTPATHVNATKFHLPRLPSKNVLWFIVKYVICVLTLTTLVVLAFQVYEDHYDYNSLLAKYNDLVNHATDVDPKMARAIQATDGGQVFTSTIAPFITATDEVDVSALPCTGLETSVSTSVTAAPIATSITPVGYSLGSSLSPETTTATATTLDVTTITIPRSTLTLTTTLTTSPGEFTSSADALSASILSSSSLSSREVTTTTTIFQPATVTATLSALSSLPAELSSYPLVSISVINTLTTITKIVSGQQTILVTQTLSPSIATGLSSVDALSGSISSTVAPVLGTSVFGTAGATTITLTSTASNNYTVSHTGGPGPGATISISDGAKGPKPLGASHGKPSGSVYCVVMIITALVTLFI</sequence>
<evidence type="ECO:0000256" key="1">
    <source>
        <dbReference type="SAM" id="MobiDB-lite"/>
    </source>
</evidence>
<keyword evidence="2" id="KW-0812">Transmembrane</keyword>
<reference evidence="4" key="1">
    <citation type="journal article" date="2013" name="Genome Announc.">
        <title>Draft genome sequence of the ascomycete Phaeoacremonium aleophilum strain UCR-PA7, a causal agent of the esca disease complex in grapevines.</title>
        <authorList>
            <person name="Blanco-Ulate B."/>
            <person name="Rolshausen P."/>
            <person name="Cantu D."/>
        </authorList>
    </citation>
    <scope>NUCLEOTIDE SEQUENCE [LARGE SCALE GENOMIC DNA]</scope>
    <source>
        <strain evidence="4">UCR-PA7</strain>
    </source>
</reference>
<keyword evidence="4" id="KW-1185">Reference proteome</keyword>
<dbReference type="Proteomes" id="UP000014074">
    <property type="component" value="Unassembled WGS sequence"/>
</dbReference>
<proteinExistence type="predicted"/>
<evidence type="ECO:0000313" key="4">
    <source>
        <dbReference type="Proteomes" id="UP000014074"/>
    </source>
</evidence>
<dbReference type="GeneID" id="19329576"/>
<dbReference type="KEGG" id="tmn:UCRPA7_87"/>
<evidence type="ECO:0000256" key="2">
    <source>
        <dbReference type="SAM" id="Phobius"/>
    </source>
</evidence>
<dbReference type="AlphaFoldDB" id="R8BYK0"/>
<dbReference type="EMBL" id="KB932776">
    <property type="protein sequence ID" value="EOO04400.1"/>
    <property type="molecule type" value="Genomic_DNA"/>
</dbReference>
<keyword evidence="2" id="KW-0472">Membrane</keyword>
<feature type="region of interest" description="Disordered" evidence="1">
    <location>
        <begin position="1"/>
        <end position="27"/>
    </location>
</feature>
<name>R8BYK0_PHAM7</name>
<feature type="compositionally biased region" description="Basic and acidic residues" evidence="1">
    <location>
        <begin position="7"/>
        <end position="17"/>
    </location>
</feature>
<accession>R8BYK0</accession>
<protein>
    <submittedName>
        <fullName evidence="3">Uncharacterized protein</fullName>
    </submittedName>
</protein>
<organism evidence="3 4">
    <name type="scientific">Phaeoacremonium minimum (strain UCR-PA7)</name>
    <name type="common">Esca disease fungus</name>
    <name type="synonym">Togninia minima</name>
    <dbReference type="NCBI Taxonomy" id="1286976"/>
    <lineage>
        <taxon>Eukaryota</taxon>
        <taxon>Fungi</taxon>
        <taxon>Dikarya</taxon>
        <taxon>Ascomycota</taxon>
        <taxon>Pezizomycotina</taxon>
        <taxon>Sordariomycetes</taxon>
        <taxon>Sordariomycetidae</taxon>
        <taxon>Togniniales</taxon>
        <taxon>Togniniaceae</taxon>
        <taxon>Phaeoacremonium</taxon>
    </lineage>
</organism>
<gene>
    <name evidence="3" type="ORF">UCRPA7_87</name>
</gene>
<evidence type="ECO:0000313" key="3">
    <source>
        <dbReference type="EMBL" id="EOO04400.1"/>
    </source>
</evidence>
<dbReference type="HOGENOM" id="CLU_719987_0_0_1"/>
<feature type="transmembrane region" description="Helical" evidence="2">
    <location>
        <begin position="48"/>
        <end position="73"/>
    </location>
</feature>